<reference evidence="3" key="1">
    <citation type="journal article" date="2012" name="Sci. Rep.">
        <title>Genomes of surface isolates of Alteromonas macleodii: the life of a widespread marine opportunistic copiotroph.</title>
        <authorList>
            <person name="Lopez-Perez M."/>
            <person name="Gonzaga A."/>
            <person name="Martin-Cuadrado A.B."/>
            <person name="Onyshchenko O."/>
            <person name="Ghavidel A."/>
            <person name="Ghai R."/>
            <person name="Rodriguez-Valera F."/>
        </authorList>
    </citation>
    <scope>NUCLEOTIDE SEQUENCE [LARGE SCALE GENOMIC DNA]</scope>
    <source>
        <strain evidence="3">English Channel 673</strain>
    </source>
</reference>
<name>A0AB32ZVN5_ALTME</name>
<dbReference type="Proteomes" id="UP000006296">
    <property type="component" value="Chromosome"/>
</dbReference>
<feature type="domain" description="Transglutaminase-like" evidence="1">
    <location>
        <begin position="177"/>
        <end position="247"/>
    </location>
</feature>
<dbReference type="Gene3D" id="3.10.620.30">
    <property type="match status" value="1"/>
</dbReference>
<organism evidence="2 3">
    <name type="scientific">Alteromonas macleodii (strain English Channel 673)</name>
    <dbReference type="NCBI Taxonomy" id="1004788"/>
    <lineage>
        <taxon>Bacteria</taxon>
        <taxon>Pseudomonadati</taxon>
        <taxon>Pseudomonadota</taxon>
        <taxon>Gammaproteobacteria</taxon>
        <taxon>Alteromonadales</taxon>
        <taxon>Alteromonadaceae</taxon>
        <taxon>Alteromonas/Salinimonas group</taxon>
        <taxon>Alteromonas</taxon>
    </lineage>
</organism>
<evidence type="ECO:0000313" key="2">
    <source>
        <dbReference type="EMBL" id="AFT73446.1"/>
    </source>
</evidence>
<dbReference type="AlphaFoldDB" id="A0AB32ZVN5"/>
<dbReference type="InterPro" id="IPR038765">
    <property type="entry name" value="Papain-like_cys_pep_sf"/>
</dbReference>
<dbReference type="RefSeq" id="WP_014975733.1">
    <property type="nucleotide sequence ID" value="NC_018678.1"/>
</dbReference>
<dbReference type="PANTHER" id="PTHR33490">
    <property type="entry name" value="BLR5614 PROTEIN-RELATED"/>
    <property type="match status" value="1"/>
</dbReference>
<protein>
    <recommendedName>
        <fullName evidence="1">Transglutaminase-like domain-containing protein</fullName>
    </recommendedName>
</protein>
<dbReference type="PANTHER" id="PTHR33490:SF7">
    <property type="entry name" value="BLR2979 PROTEIN"/>
    <property type="match status" value="1"/>
</dbReference>
<dbReference type="KEGG" id="amg:AMEC673_03745"/>
<dbReference type="SUPFAM" id="SSF54001">
    <property type="entry name" value="Cysteine proteinases"/>
    <property type="match status" value="1"/>
</dbReference>
<dbReference type="EMBL" id="CP003844">
    <property type="protein sequence ID" value="AFT73446.1"/>
    <property type="molecule type" value="Genomic_DNA"/>
</dbReference>
<dbReference type="InterPro" id="IPR013589">
    <property type="entry name" value="Bac_transglu_N"/>
</dbReference>
<dbReference type="SMART" id="SM00460">
    <property type="entry name" value="TGc"/>
    <property type="match status" value="1"/>
</dbReference>
<gene>
    <name evidence="2" type="ordered locus">AMEC673_03745</name>
</gene>
<dbReference type="InterPro" id="IPR002931">
    <property type="entry name" value="Transglutaminase-like"/>
</dbReference>
<evidence type="ECO:0000259" key="1">
    <source>
        <dbReference type="SMART" id="SM00460"/>
    </source>
</evidence>
<evidence type="ECO:0000313" key="3">
    <source>
        <dbReference type="Proteomes" id="UP000006296"/>
    </source>
</evidence>
<proteinExistence type="predicted"/>
<dbReference type="Pfam" id="PF08379">
    <property type="entry name" value="Bact_transglu_N"/>
    <property type="match status" value="1"/>
</dbReference>
<accession>A0AB32ZVN5</accession>
<sequence length="292" mass="32880">MKYTIRHVTTYKYSDKVSLTQNHARLIPLNTFNQKRISASVTIVPEPDYQAEFKDYFDNTVTVFEIPTLHEEMQVIATSEVEIQGAPLQGLFAHNTQWESVRDQIRYPVDQSMLAAQFFTIPTRLTQANKAILDYTLMSFTPGRSIVESCDDLMNRIFNDFTFDPSFSTINTPVSHVFEHKRGVCQDYAHLTLTCLRSIGLAARYVSGYIETIPPPGQEKLTGADATHAWVALFVPGSGWIDYDPTNNLKPYDQHVTLAVGRDFADITPLKGIMFGGGNQVLDVSVDMNRGQ</sequence>
<dbReference type="Pfam" id="PF01841">
    <property type="entry name" value="Transglut_core"/>
    <property type="match status" value="1"/>
</dbReference>